<keyword evidence="1" id="KW-0694">RNA-binding</keyword>
<dbReference type="GO" id="GO:0003723">
    <property type="term" value="F:RNA binding"/>
    <property type="evidence" value="ECO:0007669"/>
    <property type="project" value="UniProtKB-UniRule"/>
</dbReference>
<evidence type="ECO:0000313" key="5">
    <source>
        <dbReference type="Proteomes" id="UP001141552"/>
    </source>
</evidence>
<evidence type="ECO:0000313" key="4">
    <source>
        <dbReference type="EMBL" id="KAJ4836307.1"/>
    </source>
</evidence>
<organism evidence="4 5">
    <name type="scientific">Turnera subulata</name>
    <dbReference type="NCBI Taxonomy" id="218843"/>
    <lineage>
        <taxon>Eukaryota</taxon>
        <taxon>Viridiplantae</taxon>
        <taxon>Streptophyta</taxon>
        <taxon>Embryophyta</taxon>
        <taxon>Tracheophyta</taxon>
        <taxon>Spermatophyta</taxon>
        <taxon>Magnoliopsida</taxon>
        <taxon>eudicotyledons</taxon>
        <taxon>Gunneridae</taxon>
        <taxon>Pentapetalae</taxon>
        <taxon>rosids</taxon>
        <taxon>fabids</taxon>
        <taxon>Malpighiales</taxon>
        <taxon>Passifloraceae</taxon>
        <taxon>Turnera</taxon>
    </lineage>
</organism>
<keyword evidence="5" id="KW-1185">Reference proteome</keyword>
<feature type="region of interest" description="Disordered" evidence="2">
    <location>
        <begin position="63"/>
        <end position="93"/>
    </location>
</feature>
<dbReference type="EMBL" id="JAKUCV010004163">
    <property type="protein sequence ID" value="KAJ4836307.1"/>
    <property type="molecule type" value="Genomic_DNA"/>
</dbReference>
<dbReference type="SUPFAM" id="SSF54928">
    <property type="entry name" value="RNA-binding domain, RBD"/>
    <property type="match status" value="1"/>
</dbReference>
<dbReference type="Pfam" id="PF00076">
    <property type="entry name" value="RRM_1"/>
    <property type="match status" value="1"/>
</dbReference>
<feature type="compositionally biased region" description="Polar residues" evidence="2">
    <location>
        <begin position="68"/>
        <end position="82"/>
    </location>
</feature>
<feature type="domain" description="RRM" evidence="3">
    <location>
        <begin position="1"/>
        <end position="60"/>
    </location>
</feature>
<evidence type="ECO:0000256" key="1">
    <source>
        <dbReference type="PROSITE-ProRule" id="PRU00176"/>
    </source>
</evidence>
<accession>A0A9Q0FRM2</accession>
<gene>
    <name evidence="4" type="ORF">Tsubulata_024538</name>
</gene>
<dbReference type="Proteomes" id="UP001141552">
    <property type="component" value="Unassembled WGS sequence"/>
</dbReference>
<sequence length="99" mass="11189">MVFMKYGDAVDEFLPQKEFKSGRRFGFVRFQNKGDVGSILVAINGLRIDGEFFRANVARDRTKVAPSNLKTTPQPTMHTNPHTHPARTNYGNNPLLLLL</sequence>
<dbReference type="InterPro" id="IPR012677">
    <property type="entry name" value="Nucleotide-bd_a/b_plait_sf"/>
</dbReference>
<proteinExistence type="predicted"/>
<dbReference type="OrthoDB" id="1749483at2759"/>
<comment type="caution">
    <text evidence="4">The sequence shown here is derived from an EMBL/GenBank/DDBJ whole genome shotgun (WGS) entry which is preliminary data.</text>
</comment>
<evidence type="ECO:0000259" key="3">
    <source>
        <dbReference type="PROSITE" id="PS50102"/>
    </source>
</evidence>
<dbReference type="InterPro" id="IPR000504">
    <property type="entry name" value="RRM_dom"/>
</dbReference>
<dbReference type="PROSITE" id="PS50102">
    <property type="entry name" value="RRM"/>
    <property type="match status" value="1"/>
</dbReference>
<protein>
    <recommendedName>
        <fullName evidence="3">RRM domain-containing protein</fullName>
    </recommendedName>
</protein>
<reference evidence="4" key="1">
    <citation type="submission" date="2022-02" db="EMBL/GenBank/DDBJ databases">
        <authorList>
            <person name="Henning P.M."/>
            <person name="McCubbin A.G."/>
            <person name="Shore J.S."/>
        </authorList>
    </citation>
    <scope>NUCLEOTIDE SEQUENCE</scope>
    <source>
        <strain evidence="4">F60SS</strain>
        <tissue evidence="4">Leaves</tissue>
    </source>
</reference>
<dbReference type="InterPro" id="IPR035979">
    <property type="entry name" value="RBD_domain_sf"/>
</dbReference>
<reference evidence="4" key="2">
    <citation type="journal article" date="2023" name="Plants (Basel)">
        <title>Annotation of the Turnera subulata (Passifloraceae) Draft Genome Reveals the S-Locus Evolved after the Divergence of Turneroideae from Passifloroideae in a Stepwise Manner.</title>
        <authorList>
            <person name="Henning P.M."/>
            <person name="Roalson E.H."/>
            <person name="Mir W."/>
            <person name="McCubbin A.G."/>
            <person name="Shore J.S."/>
        </authorList>
    </citation>
    <scope>NUCLEOTIDE SEQUENCE</scope>
    <source>
        <strain evidence="4">F60SS</strain>
    </source>
</reference>
<dbReference type="Gene3D" id="3.30.70.330">
    <property type="match status" value="1"/>
</dbReference>
<name>A0A9Q0FRM2_9ROSI</name>
<dbReference type="AlphaFoldDB" id="A0A9Q0FRM2"/>
<evidence type="ECO:0000256" key="2">
    <source>
        <dbReference type="SAM" id="MobiDB-lite"/>
    </source>
</evidence>